<dbReference type="PANTHER" id="PTHR15162:SF7">
    <property type="entry name" value="SUCCINYLGLUTAMATE DESUCCINYLASE"/>
    <property type="match status" value="1"/>
</dbReference>
<evidence type="ECO:0000313" key="7">
    <source>
        <dbReference type="Proteomes" id="UP000202259"/>
    </source>
</evidence>
<organism evidence="6 7">
    <name type="scientific">Cognaticolwellia beringensis</name>
    <dbReference type="NCBI Taxonomy" id="1967665"/>
    <lineage>
        <taxon>Bacteria</taxon>
        <taxon>Pseudomonadati</taxon>
        <taxon>Pseudomonadota</taxon>
        <taxon>Gammaproteobacteria</taxon>
        <taxon>Alteromonadales</taxon>
        <taxon>Colwelliaceae</taxon>
        <taxon>Cognaticolwellia</taxon>
    </lineage>
</organism>
<keyword evidence="2" id="KW-0479">Metal-binding</keyword>
<evidence type="ECO:0000256" key="3">
    <source>
        <dbReference type="ARBA" id="ARBA00022801"/>
    </source>
</evidence>
<dbReference type="GO" id="GO:0046872">
    <property type="term" value="F:metal ion binding"/>
    <property type="evidence" value="ECO:0007669"/>
    <property type="project" value="UniProtKB-KW"/>
</dbReference>
<gene>
    <name evidence="6" type="ORF">B5D82_15305</name>
</gene>
<keyword evidence="3" id="KW-0378">Hydrolase</keyword>
<dbReference type="Proteomes" id="UP000202259">
    <property type="component" value="Chromosome"/>
</dbReference>
<dbReference type="PANTHER" id="PTHR15162">
    <property type="entry name" value="ASPARTOACYLASE"/>
    <property type="match status" value="1"/>
</dbReference>
<evidence type="ECO:0000256" key="2">
    <source>
        <dbReference type="ARBA" id="ARBA00022723"/>
    </source>
</evidence>
<evidence type="ECO:0000259" key="5">
    <source>
        <dbReference type="Pfam" id="PF24827"/>
    </source>
</evidence>
<dbReference type="RefSeq" id="WP_081152739.1">
    <property type="nucleotide sequence ID" value="NZ_CP020465.1"/>
</dbReference>
<dbReference type="InterPro" id="IPR050178">
    <property type="entry name" value="AspA/AstE_fam"/>
</dbReference>
<dbReference type="AlphaFoldDB" id="A0A222GAX5"/>
<dbReference type="InterPro" id="IPR055438">
    <property type="entry name" value="AstE_AspA_cat"/>
</dbReference>
<accession>A0A222GAX5</accession>
<dbReference type="GO" id="GO:0016788">
    <property type="term" value="F:hydrolase activity, acting on ester bonds"/>
    <property type="evidence" value="ECO:0007669"/>
    <property type="project" value="InterPro"/>
</dbReference>
<keyword evidence="7" id="KW-1185">Reference proteome</keyword>
<proteinExistence type="predicted"/>
<sequence length="358" mass="40082">MDIDFSEITYLVDPCSRTLHADYQQFLLSLIGLTVIDISGDNFNEWRVISTLLHGDEPSGLIAIHRWLTTENALPRPKTNIRIIISSVEAATYQHLFRHRYLPGGIDLNRCFNDKCIRSGEYAKNKHIDGYIQRANLIASAISEVNPNAIIDLHNTSGNGPAFAVSTLITPNVLSITSYFCDTLILSDIHLGALMELNFSCPVVTIECGGSRDVQAHDVAYNGIKQFAQCDGHCALPQDKAVKILYKPLRLVIKPARKLSFSEHDENYSGVTLRKNIEQFNYGGCCNGLLLGWLDDHGLENLEMLNDQGVNVIEKYFKMVDNKLVCATNLKMFMASNQSNIARSDCLFYVVNNVNNYL</sequence>
<evidence type="ECO:0000256" key="1">
    <source>
        <dbReference type="ARBA" id="ARBA00001947"/>
    </source>
</evidence>
<dbReference type="Gene3D" id="3.40.630.10">
    <property type="entry name" value="Zn peptidases"/>
    <property type="match status" value="1"/>
</dbReference>
<dbReference type="OrthoDB" id="9782876at2"/>
<evidence type="ECO:0000256" key="4">
    <source>
        <dbReference type="ARBA" id="ARBA00022833"/>
    </source>
</evidence>
<dbReference type="KEGG" id="cber:B5D82_15305"/>
<feature type="domain" description="Succinylglutamate desuccinylase/Aspartoacylase catalytic" evidence="5">
    <location>
        <begin position="50"/>
        <end position="157"/>
    </location>
</feature>
<comment type="cofactor">
    <cofactor evidence="1">
        <name>Zn(2+)</name>
        <dbReference type="ChEBI" id="CHEBI:29105"/>
    </cofactor>
</comment>
<dbReference type="EMBL" id="CP020465">
    <property type="protein sequence ID" value="ASP49017.1"/>
    <property type="molecule type" value="Genomic_DNA"/>
</dbReference>
<protein>
    <recommendedName>
        <fullName evidence="5">Succinylglutamate desuccinylase/Aspartoacylase catalytic domain-containing protein</fullName>
    </recommendedName>
</protein>
<name>A0A222GAX5_9GAMM</name>
<dbReference type="Pfam" id="PF24827">
    <property type="entry name" value="AstE_AspA_cat"/>
    <property type="match status" value="1"/>
</dbReference>
<reference evidence="6 7" key="1">
    <citation type="submission" date="2017-08" db="EMBL/GenBank/DDBJ databases">
        <title>Complete genome of Colwellia sp. NB097-1, a psychrophile bacterium ioslated from Bering Sea.</title>
        <authorList>
            <person name="Chen X."/>
        </authorList>
    </citation>
    <scope>NUCLEOTIDE SEQUENCE [LARGE SCALE GENOMIC DNA]</scope>
    <source>
        <strain evidence="6 7">NB097-1</strain>
    </source>
</reference>
<keyword evidence="4" id="KW-0862">Zinc</keyword>
<dbReference type="SUPFAM" id="SSF53187">
    <property type="entry name" value="Zn-dependent exopeptidases"/>
    <property type="match status" value="1"/>
</dbReference>
<evidence type="ECO:0000313" key="6">
    <source>
        <dbReference type="EMBL" id="ASP49017.1"/>
    </source>
</evidence>
<dbReference type="GO" id="GO:0005829">
    <property type="term" value="C:cytosol"/>
    <property type="evidence" value="ECO:0007669"/>
    <property type="project" value="TreeGrafter"/>
</dbReference>